<organism evidence="1 2">
    <name type="scientific">Actinomadura miaoliensis</name>
    <dbReference type="NCBI Taxonomy" id="430685"/>
    <lineage>
        <taxon>Bacteria</taxon>
        <taxon>Bacillati</taxon>
        <taxon>Actinomycetota</taxon>
        <taxon>Actinomycetes</taxon>
        <taxon>Streptosporangiales</taxon>
        <taxon>Thermomonosporaceae</taxon>
        <taxon>Actinomadura</taxon>
    </lineage>
</organism>
<protein>
    <recommendedName>
        <fullName evidence="3">HEAT repeat domain-containing protein</fullName>
    </recommendedName>
</protein>
<dbReference type="EMBL" id="BAAAZG010000052">
    <property type="protein sequence ID" value="GAA4095280.1"/>
    <property type="molecule type" value="Genomic_DNA"/>
</dbReference>
<proteinExistence type="predicted"/>
<accession>A0ABP7WRX8</accession>
<sequence>MDLLAEIHAALAQVNASVQAAHVPVDMLDVLVATGEAERAEVLAERAGARACRTVIVALWRHGERERARRLLARTVFPAVGPHSPLHELVRDLLGAGAADEARAAVDACLGDDSWARAEIAAEFVRHGHPDEGLDILAGHRDFSGQVVRALIEAGRPGEAEETARRGGAPLGEIALAFADHGDPARADEFALLADAEPAGGPTRERDDMGACAALTRVGRFDAAVARLAKLARTPGNLNLRPMAKAHDWAGILWGEYSGWAPHSPRRYAAAAMADEAIRAGTEDRLLAAAPGCDLLRAAVAIAFAQSGDDRAARRHLALVTSVEGRVEGRLALAEALTGTDPAVAAEAAVQALEIVDDAAQGRSGSRTEPYEWRTIRAGVCEETAVLLARAGRPDDALRVADGLPANVLGGAAAFRRLAEALGRRVGEPGSPLGPVPREPADAAEAVDAVTATGPAHGDVVVQAVLRTRTDEEIDALLPSFAGCWDRAADQTRAARGLLDAGRTEAARRVALHLVASEPPGPSGIRRRLTPPAAVRLALDGDLDGAVALARADPHVLVAMVVSLLDAGSVDAARRVIADHPSIASDLAGRLEHHGLFEYLPLVGFPAADPNPDVGNGERHTAELLRAPDGAAEFTDEILNVDPDVLIRRLLRAGKFRTALNVATIPDHELTYDGLVPTSLRVSWRIRVATAAHERAPSLAAWALDVAETTYRNARHDDAAVLAEIAAFPGWPRDRALALFRDALALTRHGTHELFLSVLDRSVPLLARHGVLHALLTE</sequence>
<evidence type="ECO:0000313" key="2">
    <source>
        <dbReference type="Proteomes" id="UP001500683"/>
    </source>
</evidence>
<gene>
    <name evidence="1" type="ORF">GCM10022214_67880</name>
</gene>
<name>A0ABP7WRX8_9ACTN</name>
<dbReference type="Proteomes" id="UP001500683">
    <property type="component" value="Unassembled WGS sequence"/>
</dbReference>
<reference evidence="2" key="1">
    <citation type="journal article" date="2019" name="Int. J. Syst. Evol. Microbiol.">
        <title>The Global Catalogue of Microorganisms (GCM) 10K type strain sequencing project: providing services to taxonomists for standard genome sequencing and annotation.</title>
        <authorList>
            <consortium name="The Broad Institute Genomics Platform"/>
            <consortium name="The Broad Institute Genome Sequencing Center for Infectious Disease"/>
            <person name="Wu L."/>
            <person name="Ma J."/>
        </authorList>
    </citation>
    <scope>NUCLEOTIDE SEQUENCE [LARGE SCALE GENOMIC DNA]</scope>
    <source>
        <strain evidence="2">JCM 16702</strain>
    </source>
</reference>
<comment type="caution">
    <text evidence="1">The sequence shown here is derived from an EMBL/GenBank/DDBJ whole genome shotgun (WGS) entry which is preliminary data.</text>
</comment>
<keyword evidence="2" id="KW-1185">Reference proteome</keyword>
<evidence type="ECO:0008006" key="3">
    <source>
        <dbReference type="Google" id="ProtNLM"/>
    </source>
</evidence>
<evidence type="ECO:0000313" key="1">
    <source>
        <dbReference type="EMBL" id="GAA4095280.1"/>
    </source>
</evidence>